<keyword evidence="2" id="KW-1185">Reference proteome</keyword>
<sequence length="58" mass="6789">MRKMVNNSARKEIKHSMLGTFIYSAQVTSNKKSHHFCSCFFPFFADTQYSRVFPPILI</sequence>
<protein>
    <submittedName>
        <fullName evidence="1">Uncharacterized protein</fullName>
    </submittedName>
</protein>
<evidence type="ECO:0000313" key="2">
    <source>
        <dbReference type="Proteomes" id="UP000238479"/>
    </source>
</evidence>
<comment type="caution">
    <text evidence="1">The sequence shown here is derived from an EMBL/GenBank/DDBJ whole genome shotgun (WGS) entry which is preliminary data.</text>
</comment>
<name>A0A2P6RHZ0_ROSCH</name>
<dbReference type="EMBL" id="PDCK01000040">
    <property type="protein sequence ID" value="PRQ46044.1"/>
    <property type="molecule type" value="Genomic_DNA"/>
</dbReference>
<gene>
    <name evidence="1" type="ORF">RchiOBHm_Chr2g0084871</name>
</gene>
<dbReference type="Gramene" id="PRQ46044">
    <property type="protein sequence ID" value="PRQ46044"/>
    <property type="gene ID" value="RchiOBHm_Chr2g0084871"/>
</dbReference>
<dbReference type="AlphaFoldDB" id="A0A2P6RHZ0"/>
<organism evidence="1 2">
    <name type="scientific">Rosa chinensis</name>
    <name type="common">China rose</name>
    <dbReference type="NCBI Taxonomy" id="74649"/>
    <lineage>
        <taxon>Eukaryota</taxon>
        <taxon>Viridiplantae</taxon>
        <taxon>Streptophyta</taxon>
        <taxon>Embryophyta</taxon>
        <taxon>Tracheophyta</taxon>
        <taxon>Spermatophyta</taxon>
        <taxon>Magnoliopsida</taxon>
        <taxon>eudicotyledons</taxon>
        <taxon>Gunneridae</taxon>
        <taxon>Pentapetalae</taxon>
        <taxon>rosids</taxon>
        <taxon>fabids</taxon>
        <taxon>Rosales</taxon>
        <taxon>Rosaceae</taxon>
        <taxon>Rosoideae</taxon>
        <taxon>Rosoideae incertae sedis</taxon>
        <taxon>Rosa</taxon>
    </lineage>
</organism>
<accession>A0A2P6RHZ0</accession>
<dbReference type="Proteomes" id="UP000238479">
    <property type="component" value="Chromosome 2"/>
</dbReference>
<reference evidence="1 2" key="1">
    <citation type="journal article" date="2018" name="Nat. Genet.">
        <title>The Rosa genome provides new insights in the design of modern roses.</title>
        <authorList>
            <person name="Bendahmane M."/>
        </authorList>
    </citation>
    <scope>NUCLEOTIDE SEQUENCE [LARGE SCALE GENOMIC DNA]</scope>
    <source>
        <strain evidence="2">cv. Old Blush</strain>
    </source>
</reference>
<proteinExistence type="predicted"/>
<evidence type="ECO:0000313" key="1">
    <source>
        <dbReference type="EMBL" id="PRQ46044.1"/>
    </source>
</evidence>